<evidence type="ECO:0008006" key="4">
    <source>
        <dbReference type="Google" id="ProtNLM"/>
    </source>
</evidence>
<proteinExistence type="predicted"/>
<gene>
    <name evidence="2" type="ORF">SUTMEG_02460</name>
</gene>
<dbReference type="KEGG" id="sutt:SUTMEG_02460"/>
<feature type="transmembrane region" description="Helical" evidence="1">
    <location>
        <begin position="61"/>
        <end position="80"/>
    </location>
</feature>
<sequence>MRTLSFIAALLLATLIVLYPRAIAEDSTSVSHGALVLMLLGMSSAWVYGLGFVPRNRWLRIVFSPWVAWALMAAGAWFVFGG</sequence>
<keyword evidence="3" id="KW-1185">Reference proteome</keyword>
<protein>
    <recommendedName>
        <fullName evidence="4">Cyd operon protein YbgE</fullName>
    </recommendedName>
</protein>
<dbReference type="OrthoDB" id="9155705at2"/>
<dbReference type="Proteomes" id="UP000271003">
    <property type="component" value="Chromosome"/>
</dbReference>
<organism evidence="2 3">
    <name type="scientific">Sutterella megalosphaeroides</name>
    <dbReference type="NCBI Taxonomy" id="2494234"/>
    <lineage>
        <taxon>Bacteria</taxon>
        <taxon>Pseudomonadati</taxon>
        <taxon>Pseudomonadota</taxon>
        <taxon>Betaproteobacteria</taxon>
        <taxon>Burkholderiales</taxon>
        <taxon>Sutterellaceae</taxon>
        <taxon>Sutterella</taxon>
    </lineage>
</organism>
<evidence type="ECO:0000256" key="1">
    <source>
        <dbReference type="SAM" id="Phobius"/>
    </source>
</evidence>
<dbReference type="RefSeq" id="WP_120176026.1">
    <property type="nucleotide sequence ID" value="NZ_AP018786.1"/>
</dbReference>
<keyword evidence="1" id="KW-0812">Transmembrane</keyword>
<evidence type="ECO:0000313" key="3">
    <source>
        <dbReference type="Proteomes" id="UP000271003"/>
    </source>
</evidence>
<keyword evidence="1" id="KW-1133">Transmembrane helix</keyword>
<dbReference type="EMBL" id="AP018786">
    <property type="protein sequence ID" value="BBF22355.1"/>
    <property type="molecule type" value="Genomic_DNA"/>
</dbReference>
<dbReference type="AlphaFoldDB" id="A0A2Z6I7C4"/>
<name>A0A2Z6I7C4_9BURK</name>
<keyword evidence="1" id="KW-0472">Membrane</keyword>
<reference evidence="2 3" key="1">
    <citation type="journal article" date="2018" name="Int. J. Syst. Evol. Microbiol.">
        <title>Mesosutterella multiformis gen. nov., sp. nov., a member of the family Sutterellaceae and Sutterella megalosphaeroides sp. nov., isolated from human faeces.</title>
        <authorList>
            <person name="Sakamoto M."/>
            <person name="Ikeyama N."/>
            <person name="Kunihiro T."/>
            <person name="Iino T."/>
            <person name="Yuki M."/>
            <person name="Ohkuma M."/>
        </authorList>
    </citation>
    <scope>NUCLEOTIDE SEQUENCE [LARGE SCALE GENOMIC DNA]</scope>
    <source>
        <strain evidence="2 3">6FBBBH3</strain>
    </source>
</reference>
<dbReference type="Pfam" id="PF09600">
    <property type="entry name" value="Cyd_oper_YbgE"/>
    <property type="match status" value="1"/>
</dbReference>
<accession>A0A2Z6I7C4</accession>
<feature type="transmembrane region" description="Helical" evidence="1">
    <location>
        <begin position="34"/>
        <end position="54"/>
    </location>
</feature>
<evidence type="ECO:0000313" key="2">
    <source>
        <dbReference type="EMBL" id="BBF22355.1"/>
    </source>
</evidence>
<dbReference type="InterPro" id="IPR011846">
    <property type="entry name" value="Cyd_oper_YbgE"/>
</dbReference>